<evidence type="ECO:0000313" key="1">
    <source>
        <dbReference type="EMBL" id="SDH44434.1"/>
    </source>
</evidence>
<dbReference type="Proteomes" id="UP000243588">
    <property type="component" value="Unassembled WGS sequence"/>
</dbReference>
<protein>
    <submittedName>
        <fullName evidence="1">Uncharacterized protein</fullName>
    </submittedName>
</protein>
<gene>
    <name evidence="1" type="ORF">SAMN05421818_10434</name>
</gene>
<reference evidence="2" key="1">
    <citation type="submission" date="2016-10" db="EMBL/GenBank/DDBJ databases">
        <authorList>
            <person name="Varghese N."/>
            <person name="Submissions S."/>
        </authorList>
    </citation>
    <scope>NUCLEOTIDE SEQUENCE [LARGE SCALE GENOMIC DNA]</scope>
    <source>
        <strain evidence="2">DSM 23313</strain>
    </source>
</reference>
<organism evidence="1 2">
    <name type="scientific">Myroides phaeus</name>
    <dbReference type="NCBI Taxonomy" id="702745"/>
    <lineage>
        <taxon>Bacteria</taxon>
        <taxon>Pseudomonadati</taxon>
        <taxon>Bacteroidota</taxon>
        <taxon>Flavobacteriia</taxon>
        <taxon>Flavobacteriales</taxon>
        <taxon>Flavobacteriaceae</taxon>
        <taxon>Myroides</taxon>
    </lineage>
</organism>
<dbReference type="AlphaFoldDB" id="A0A1G8CG06"/>
<keyword evidence="2" id="KW-1185">Reference proteome</keyword>
<dbReference type="EMBL" id="FNDQ01000004">
    <property type="protein sequence ID" value="SDH44434.1"/>
    <property type="molecule type" value="Genomic_DNA"/>
</dbReference>
<accession>A0A1G8CG06</accession>
<evidence type="ECO:0000313" key="2">
    <source>
        <dbReference type="Proteomes" id="UP000243588"/>
    </source>
</evidence>
<name>A0A1G8CG06_9FLAO</name>
<proteinExistence type="predicted"/>
<sequence>MKFVFNTISLLITVATFSQNNVNDLKKSPLFAYEVMDLDNMEYANGDLLWRTFEKDTIINNKSFKKYNLTSIKNFEKDLTRKELFYYESFDKNMYEKLNDNLTKLHSFKTNVDTQQGLLFGQKTTIKVTLSSAIDDLTLGNNAVSTYSDLANPTASVKLSVPHQWAIEEDNDNANIKQLFGDFFTKLAEGIRTNKQTSNKQLNKVGDELQVVYNAIAYDAITGKATRKDTYINDFKVVKEVESNGKKGIVIELRNSKSAVVTKQTVFLDNNLFVFDNNTSIPAKTYTRKKAFNDNEGLILEGVTDIKVGGRTFPTIHKYTTNGLFYTKTLSFFPVYLSEKYGVESRISYAKINNVVYGKKISL</sequence>
<dbReference type="RefSeq" id="WP_090406038.1">
    <property type="nucleotide sequence ID" value="NZ_FNDQ01000004.1"/>
</dbReference>